<feature type="domain" description="Schizont-infected cell agglutination extracellular beta" evidence="2">
    <location>
        <begin position="1011"/>
        <end position="1171"/>
    </location>
</feature>
<evidence type="ECO:0000313" key="5">
    <source>
        <dbReference type="EMBL" id="OTN64078.1"/>
    </source>
</evidence>
<dbReference type="VEuPathDB" id="PlasmoDB:PKNH_1427700"/>
<dbReference type="Proteomes" id="UP000195012">
    <property type="component" value="Unassembled WGS sequence"/>
</dbReference>
<dbReference type="InterPro" id="IPR024290">
    <property type="entry name" value="SICA_extracell_a"/>
</dbReference>
<dbReference type="Pfam" id="PF12879">
    <property type="entry name" value="SICA_C"/>
    <property type="match status" value="1"/>
</dbReference>
<evidence type="ECO:0000313" key="6">
    <source>
        <dbReference type="Proteomes" id="UP000195012"/>
    </source>
</evidence>
<feature type="domain" description="Schizont-infected cell agglutination extracellular beta" evidence="2">
    <location>
        <begin position="1207"/>
        <end position="1373"/>
    </location>
</feature>
<dbReference type="eggNOG" id="ENOG502S1I6">
    <property type="taxonomic scope" value="Eukaryota"/>
</dbReference>
<feature type="region of interest" description="Disordered" evidence="1">
    <location>
        <begin position="259"/>
        <end position="284"/>
    </location>
</feature>
<proteinExistence type="predicted"/>
<feature type="domain" description="Schizont-infected cell agglutination C-terminal" evidence="3">
    <location>
        <begin position="1667"/>
        <end position="1803"/>
    </location>
</feature>
<reference evidence="5 6" key="1">
    <citation type="submission" date="2017-05" db="EMBL/GenBank/DDBJ databases">
        <title>PacBio assembly of a Plasmodium knowlesi genome sequence with Hi-C correction and manual annotation of the SICAvar gene family.</title>
        <authorList>
            <person name="Lapp S.A."/>
            <person name="Geraldo J.A."/>
            <person name="Chien J.-T."/>
            <person name="Ay F."/>
            <person name="Pakala S.B."/>
            <person name="Batugedara G."/>
            <person name="Humphrey J.C."/>
            <person name="Debarry J.D."/>
            <person name="Le Roch K.G."/>
            <person name="Galinski M.R."/>
            <person name="Kissinger J.C."/>
        </authorList>
    </citation>
    <scope>NUCLEOTIDE SEQUENCE [LARGE SCALE GENOMIC DNA]</scope>
    <source>
        <strain evidence="6">Malayan Strain Pk1 (A+)</strain>
    </source>
</reference>
<accession>A0A1Y3DLJ0</accession>
<evidence type="ECO:0000259" key="3">
    <source>
        <dbReference type="Pfam" id="PF12879"/>
    </source>
</evidence>
<feature type="domain" description="Schizont-infected cell agglutination extracellular beta" evidence="2">
    <location>
        <begin position="769"/>
        <end position="956"/>
    </location>
</feature>
<feature type="region of interest" description="Disordered" evidence="1">
    <location>
        <begin position="609"/>
        <end position="633"/>
    </location>
</feature>
<comment type="caution">
    <text evidence="5">The sequence shown here is derived from an EMBL/GenBank/DDBJ whole genome shotgun (WGS) entry which is preliminary data.</text>
</comment>
<feature type="compositionally biased region" description="Polar residues" evidence="1">
    <location>
        <begin position="620"/>
        <end position="631"/>
    </location>
</feature>
<dbReference type="Pfam" id="PF12878">
    <property type="entry name" value="SICA_beta"/>
    <property type="match status" value="6"/>
</dbReference>
<dbReference type="Pfam" id="PF12887">
    <property type="entry name" value="SICA_alpha"/>
    <property type="match status" value="1"/>
</dbReference>
<feature type="compositionally biased region" description="Basic residues" evidence="1">
    <location>
        <begin position="1713"/>
        <end position="1724"/>
    </location>
</feature>
<name>A0A1Y3DLJ0_PLAKN</name>
<dbReference type="VEuPathDB" id="PlasmoDB:PKNOH_S140245500"/>
<organism evidence="5 6">
    <name type="scientific">Plasmodium knowlesi</name>
    <dbReference type="NCBI Taxonomy" id="5850"/>
    <lineage>
        <taxon>Eukaryota</taxon>
        <taxon>Sar</taxon>
        <taxon>Alveolata</taxon>
        <taxon>Apicomplexa</taxon>
        <taxon>Aconoidasida</taxon>
        <taxon>Haemosporida</taxon>
        <taxon>Plasmodiidae</taxon>
        <taxon>Plasmodium</taxon>
        <taxon>Plasmodium (Plasmodium)</taxon>
    </lineage>
</organism>
<dbReference type="InterPro" id="IPR024285">
    <property type="entry name" value="SICA_extracell_b"/>
</dbReference>
<evidence type="ECO:0000259" key="2">
    <source>
        <dbReference type="Pfam" id="PF12878"/>
    </source>
</evidence>
<feature type="domain" description="Schizont-infected cell agglutination extracellular beta" evidence="2">
    <location>
        <begin position="347"/>
        <end position="522"/>
    </location>
</feature>
<dbReference type="VEuPathDB" id="PlasmoDB:PKA1H_140032900"/>
<feature type="region of interest" description="Disordered" evidence="1">
    <location>
        <begin position="1702"/>
        <end position="1734"/>
    </location>
</feature>
<feature type="compositionally biased region" description="Basic and acidic residues" evidence="1">
    <location>
        <begin position="1702"/>
        <end position="1712"/>
    </location>
</feature>
<evidence type="ECO:0000256" key="1">
    <source>
        <dbReference type="SAM" id="MobiDB-lite"/>
    </source>
</evidence>
<dbReference type="InterPro" id="IPR024288">
    <property type="entry name" value="SICA_C"/>
</dbReference>
<feature type="domain" description="Schizont-infected cell agglutination extracellular beta" evidence="2">
    <location>
        <begin position="559"/>
        <end position="732"/>
    </location>
</feature>
<feature type="domain" description="Schizont-infected cell agglutination extracellular beta" evidence="2">
    <location>
        <begin position="1427"/>
        <end position="1608"/>
    </location>
</feature>
<gene>
    <name evidence="5" type="ORF">PKNOH_S140245500</name>
</gene>
<feature type="domain" description="Schizont-infected cell agglutination extracellular alpha" evidence="4">
    <location>
        <begin position="14"/>
        <end position="196"/>
    </location>
</feature>
<feature type="compositionally biased region" description="Low complexity" evidence="1">
    <location>
        <begin position="261"/>
        <end position="283"/>
    </location>
</feature>
<sequence length="1826" mass="202915">MADPSAATTQGDGGLLGEWMKTILNNSGKTSLTTPQEITEVMRKDFEDAWEKLQESLMLPEVNEMADLCKGVVDYGSVKERSWEEQYLKELCKAVVELRYFTSGGGTQKRRRLNFDRNIKPHEWYPRCVVGAVALTEIYGDHCYLREVLHHISDKVEQKLRDTHQSKGAKLDVCSRITDIDLMVGRAVLGNRMKQWAQEEREKGGASRGTRGSGRVGIQWWRWKKVCPEGRENATTDQIDKAKKNAKEANKNILTSFVKVGPQSTTPGTTTTSTTPTPGQTSTLGDVLVNEDLTIAKEVIEEALSEIVSSGKVDTNRINDVVKKLGEASQQVKAQECIKGHKDQKDKLCDRLKCMKYLWQNIPTGEQGTIEDFWTGEDGVVKKLWNELAQKMKATNGTGNTDCDKMPNATNSEKAACNYLHAGFKQLYEPEASSSPPSGGGDDILSKKYPSFRQTMGCLLLHSYAKYMKEKAICNIEKGITQAFELGDKLRKSGTNCNGSATGKGPCVPCQWNDASIDNCTVQIGTDGTGTTEDGMKKIIEQNNSNTKSIIDGINKMETLCNRLQCIASHLNSTDGQKPSITSAKNFWTKTGDVGKLWTELSNAMKNNGNNAGDCGQMEDGTTGSTGTRDATNPERKACQHLTAGFDKLKSIATSSGNDYPILSKDPSLKQAMGCFLLKEYAKHMQGQSKCVIESGIKKAFNSWGSITKGNCTGDSPCIECKWDDDKLGSCGVKIGTNGTEMKDKVNTFLQQNNNEMDATMKDINDMSTLCDYIKCAAPKWFQNQNNQAGSGTTPTKNWCDFWNDGVKPKLEEMFKQIEKNGMDKSMQTNGPCDQFGDDNPDSVERKACNHITAGLDYIKDITGDTNSGAQAQTSSSQKDDKFFKQSIMCAALNLYATKIKEMSQDKCPIDENTIQRMFEAGNGSNTSSSTSCLTSGGNKNDCFVCERKPNFNSCELSVPNTLINTQPNGTCTDKDNDKHKVQPEMTKLLEDKTTIKMEDKLSQITNINTSFCTQLQCTAKKWNFIKKKNGKPTWTKFWESGGEVAKLWEELAGAMMERSGNGQCDKVDGTRQATEPERKACEHLTAVFDKLKSIATSDGNKYTILKDNPSLKQAIGCLLLKEYAKQMEKKTTCLIESGIKKAFEVGGKCTSSNGSCIKCKWDDKVDNCNVTIDKISVTVKTKVEPILKVDEQNIEIVTENMNEMTTLCQQLQCAAPNWFKKHNNNQSGSGSPTKTWCEFWDMAVKEELQKMFADIEDKGKNTNPACNEFGDDNPDSVERKACNHIAAGLQHLKTVSGNDQLFERTVGCIALNMYATKIREASEDKCPIDEDKIKQMFSDSNKNINSSCSIFGGTNKDCFLCTRKNEDFKKCELSVSNTLINTPSNGSCTLNTDKDKVHTQMNNLLEKDTTIKMKPTLDKINEMNHFCTKLQCAAKQYYAKKHGGKSSGVNWDALEKDIGRELNELLEYMTKGQSQPNLLTYCNDDAKWDALGHKKSKTNKAACLLFAAGLQHIYSPKKVHVKGPSFEQTMGCLFLKEYAKQLKDLANKKKKGYSWVHPLCEIDKGIDHAFNQSKDIMEKETPLCKGTNVPNSCFVCTQEEDYNKCKIGDDKIEDEVKPLLQSKETHMEKTLENTVCPILLTDLLTPFLPLAPVSIGLSAMAYYLWKYFGPLGKGGARFRRSPAQASRPSVQEQLLDHADEGASHEYRLVKERKPRSAPTRTKRSGRDPAGGGRVNRRTIIEIHFEVLDECQKGDTQLNQKDFLELLVREFMGSELMEEEQVPKEDVLMEGVPMEGVPMEGVPMEGVPIELVLIEEIPSLGSGLLV</sequence>
<protein>
    <submittedName>
        <fullName evidence="5">SICAvar type I</fullName>
    </submittedName>
</protein>
<evidence type="ECO:0000259" key="4">
    <source>
        <dbReference type="Pfam" id="PF12887"/>
    </source>
</evidence>
<dbReference type="EMBL" id="NETL01000028">
    <property type="protein sequence ID" value="OTN64078.1"/>
    <property type="molecule type" value="Genomic_DNA"/>
</dbReference>